<dbReference type="AlphaFoldDB" id="C8PA01"/>
<dbReference type="InterPro" id="IPR029044">
    <property type="entry name" value="Nucleotide-diphossugar_trans"/>
</dbReference>
<dbReference type="Pfam" id="PF00535">
    <property type="entry name" value="Glycos_transf_2"/>
    <property type="match status" value="1"/>
</dbReference>
<gene>
    <name evidence="6" type="primary">cps3B</name>
    <name evidence="7" type="ORF">FC31_GL000570</name>
    <name evidence="6" type="ORF">HMPREF0494_2145</name>
</gene>
<dbReference type="GO" id="GO:0016757">
    <property type="term" value="F:glycosyltransferase activity"/>
    <property type="evidence" value="ECO:0007669"/>
    <property type="project" value="UniProtKB-KW"/>
</dbReference>
<comment type="pathway">
    <text evidence="1">Cell wall biogenesis; cell wall polysaccharide biosynthesis.</text>
</comment>
<dbReference type="PANTHER" id="PTHR43179:SF12">
    <property type="entry name" value="GALACTOFURANOSYLTRANSFERASE GLFT2"/>
    <property type="match status" value="1"/>
</dbReference>
<proteinExistence type="inferred from homology"/>
<comment type="similarity">
    <text evidence="2">Belongs to the glycosyltransferase 2 family.</text>
</comment>
<evidence type="ECO:0000313" key="9">
    <source>
        <dbReference type="Proteomes" id="UP000051883"/>
    </source>
</evidence>
<reference evidence="6 8" key="1">
    <citation type="submission" date="2009-09" db="EMBL/GenBank/DDBJ databases">
        <authorList>
            <person name="Qin X."/>
            <person name="Bachman B."/>
            <person name="Battles P."/>
            <person name="Bell A."/>
            <person name="Bess C."/>
            <person name="Bickham C."/>
            <person name="Chaboub L."/>
            <person name="Chen D."/>
            <person name="Coyle M."/>
            <person name="Deiros D.R."/>
            <person name="Dinh H."/>
            <person name="Forbes L."/>
            <person name="Fowler G."/>
            <person name="Francisco L."/>
            <person name="Fu Q."/>
            <person name="Gubbala S."/>
            <person name="Hale W."/>
            <person name="Han Y."/>
            <person name="Hemphill L."/>
            <person name="Highlander S.K."/>
            <person name="Hirani K."/>
            <person name="Hogues M."/>
            <person name="Jackson L."/>
            <person name="Jakkamsetti A."/>
            <person name="Javaid M."/>
            <person name="Jiang H."/>
            <person name="Korchina V."/>
            <person name="Kovar C."/>
            <person name="Lara F."/>
            <person name="Lee S."/>
            <person name="Mata R."/>
            <person name="Mathew T."/>
            <person name="Moen C."/>
            <person name="Morales K."/>
            <person name="Munidasa M."/>
            <person name="Nazareth L."/>
            <person name="Ngo R."/>
            <person name="Nguyen L."/>
            <person name="Okwuonu G."/>
            <person name="Ongeri F."/>
            <person name="Patil S."/>
            <person name="Petrosino J."/>
            <person name="Pham C."/>
            <person name="Pham P."/>
            <person name="Pu L.-L."/>
            <person name="Puazo M."/>
            <person name="Raj R."/>
            <person name="Reid J."/>
            <person name="Rouhana J."/>
            <person name="Saada N."/>
            <person name="Shang Y."/>
            <person name="Simmons D."/>
            <person name="Thornton R."/>
            <person name="Warren J."/>
            <person name="Weissenberger G."/>
            <person name="Zhang J."/>
            <person name="Zhang L."/>
            <person name="Zhou C."/>
            <person name="Zhu D."/>
            <person name="Muzny D."/>
            <person name="Worley K."/>
            <person name="Gibbs R."/>
        </authorList>
    </citation>
    <scope>NUCLEOTIDE SEQUENCE [LARGE SCALE GENOMIC DNA]</scope>
    <source>
        <strain evidence="6 8">DSM 16041</strain>
    </source>
</reference>
<dbReference type="InterPro" id="IPR001173">
    <property type="entry name" value="Glyco_trans_2-like"/>
</dbReference>
<dbReference type="PANTHER" id="PTHR43179">
    <property type="entry name" value="RHAMNOSYLTRANSFERASE WBBL"/>
    <property type="match status" value="1"/>
</dbReference>
<keyword evidence="9" id="KW-1185">Reference proteome</keyword>
<comment type="caution">
    <text evidence="6">The sequence shown here is derived from an EMBL/GenBank/DDBJ whole genome shotgun (WGS) entry which is preliminary data.</text>
</comment>
<reference evidence="7 9" key="2">
    <citation type="journal article" date="2015" name="Genome Announc.">
        <title>Expanding the biotechnology potential of lactobacilli through comparative genomics of 213 strains and associated genera.</title>
        <authorList>
            <person name="Sun Z."/>
            <person name="Harris H.M."/>
            <person name="McCann A."/>
            <person name="Guo C."/>
            <person name="Argimon S."/>
            <person name="Zhang W."/>
            <person name="Yang X."/>
            <person name="Jeffery I.B."/>
            <person name="Cooney J.C."/>
            <person name="Kagawa T.F."/>
            <person name="Liu W."/>
            <person name="Song Y."/>
            <person name="Salvetti E."/>
            <person name="Wrobel A."/>
            <person name="Rasinkangas P."/>
            <person name="Parkhill J."/>
            <person name="Rea M.C."/>
            <person name="O'Sullivan O."/>
            <person name="Ritari J."/>
            <person name="Douillard F.P."/>
            <person name="Paul Ross R."/>
            <person name="Yang R."/>
            <person name="Briner A.E."/>
            <person name="Felis G.E."/>
            <person name="de Vos W.M."/>
            <person name="Barrangou R."/>
            <person name="Klaenhammer T.R."/>
            <person name="Caufield P.W."/>
            <person name="Cui Y."/>
            <person name="Zhang H."/>
            <person name="O'Toole P.W."/>
        </authorList>
    </citation>
    <scope>NUCLEOTIDE SEQUENCE [LARGE SCALE GENOMIC DNA]</scope>
    <source>
        <strain evidence="7 9">DSM 16041</strain>
    </source>
</reference>
<keyword evidence="3 6" id="KW-0328">Glycosyltransferase</keyword>
<dbReference type="Proteomes" id="UP000003675">
    <property type="component" value="Unassembled WGS sequence"/>
</dbReference>
<dbReference type="Gene3D" id="3.90.550.10">
    <property type="entry name" value="Spore Coat Polysaccharide Biosynthesis Protein SpsA, Chain A"/>
    <property type="match status" value="1"/>
</dbReference>
<dbReference type="HOGENOM" id="CLU_023845_2_1_9"/>
<keyword evidence="4 6" id="KW-0808">Transferase</keyword>
<dbReference type="OrthoDB" id="7665907at2"/>
<evidence type="ECO:0000259" key="5">
    <source>
        <dbReference type="Pfam" id="PF00535"/>
    </source>
</evidence>
<dbReference type="EC" id="2.4.-.-" evidence="6"/>
<sequence>MKYASLIVTYNRKDKLIGALRCLLGQTRKPQKIFLIDNCSTDGTPELLKREGILDNPLVDYQRMDKNYGGSGGFYHGIKYAMGFAKEFEYLSLSDDDAFFNQDYFEQIEKAAEECPDCRAFCGTVRYEDGTIQTDHRRRISNPRWLKETEVPESEYRHNFVLDTFSFVGCVISVDILSKIGLPNKEYFIYYDDTEYSLRVRSLTNIINVSSAVVVHQTPKKSNGLVEINWKTYYGFRNAILMKKQHSDWKWLNLYFIWHQLKLNVELLSSPVFKGKRRPAMRVYNRAFKDGMAGIEGKQAPFLPGNKID</sequence>
<organism evidence="6 8">
    <name type="scientific">Limosilactobacillus antri DSM 16041</name>
    <dbReference type="NCBI Taxonomy" id="525309"/>
    <lineage>
        <taxon>Bacteria</taxon>
        <taxon>Bacillati</taxon>
        <taxon>Bacillota</taxon>
        <taxon>Bacilli</taxon>
        <taxon>Lactobacillales</taxon>
        <taxon>Lactobacillaceae</taxon>
        <taxon>Limosilactobacillus</taxon>
    </lineage>
</organism>
<dbReference type="CAZy" id="GT2">
    <property type="family name" value="Glycosyltransferase Family 2"/>
</dbReference>
<evidence type="ECO:0000256" key="4">
    <source>
        <dbReference type="ARBA" id="ARBA00022679"/>
    </source>
</evidence>
<protein>
    <submittedName>
        <fullName evidence="6 7">Glycosyltransferase</fullName>
        <ecNumber evidence="6">2.4.-.-</ecNumber>
    </submittedName>
</protein>
<evidence type="ECO:0000256" key="2">
    <source>
        <dbReference type="ARBA" id="ARBA00006739"/>
    </source>
</evidence>
<dbReference type="RefSeq" id="WP_007124424.1">
    <property type="nucleotide sequence ID" value="NZ_AZDK01000018.1"/>
</dbReference>
<evidence type="ECO:0000256" key="1">
    <source>
        <dbReference type="ARBA" id="ARBA00004776"/>
    </source>
</evidence>
<dbReference type="PATRIC" id="fig|525309.8.peg.584"/>
<dbReference type="SUPFAM" id="SSF53448">
    <property type="entry name" value="Nucleotide-diphospho-sugar transferases"/>
    <property type="match status" value="1"/>
</dbReference>
<dbReference type="Proteomes" id="UP000051883">
    <property type="component" value="Unassembled WGS sequence"/>
</dbReference>
<dbReference type="CDD" id="cd04185">
    <property type="entry name" value="GT_2_like_b"/>
    <property type="match status" value="1"/>
</dbReference>
<evidence type="ECO:0000256" key="3">
    <source>
        <dbReference type="ARBA" id="ARBA00022676"/>
    </source>
</evidence>
<dbReference type="EMBL" id="ACLL01000067">
    <property type="protein sequence ID" value="EEW52723.1"/>
    <property type="molecule type" value="Genomic_DNA"/>
</dbReference>
<feature type="domain" description="Glycosyltransferase 2-like" evidence="5">
    <location>
        <begin position="7"/>
        <end position="147"/>
    </location>
</feature>
<dbReference type="EMBL" id="AZDK01000018">
    <property type="protein sequence ID" value="KRK59550.1"/>
    <property type="molecule type" value="Genomic_DNA"/>
</dbReference>
<evidence type="ECO:0000313" key="8">
    <source>
        <dbReference type="Proteomes" id="UP000003675"/>
    </source>
</evidence>
<dbReference type="STRING" id="525309.HMPREF0494_2145"/>
<evidence type="ECO:0000313" key="6">
    <source>
        <dbReference type="EMBL" id="EEW52723.1"/>
    </source>
</evidence>
<accession>C8PA01</accession>
<dbReference type="eggNOG" id="COG1216">
    <property type="taxonomic scope" value="Bacteria"/>
</dbReference>
<name>C8PA01_9LACO</name>
<evidence type="ECO:0000313" key="7">
    <source>
        <dbReference type="EMBL" id="KRK59550.1"/>
    </source>
</evidence>